<proteinExistence type="predicted"/>
<dbReference type="SUPFAM" id="SSF46785">
    <property type="entry name" value="Winged helix' DNA-binding domain"/>
    <property type="match status" value="1"/>
</dbReference>
<dbReference type="InterPro" id="IPR036390">
    <property type="entry name" value="WH_DNA-bd_sf"/>
</dbReference>
<reference evidence="1" key="1">
    <citation type="journal article" date="2015" name="Nature">
        <title>Complex archaea that bridge the gap between prokaryotes and eukaryotes.</title>
        <authorList>
            <person name="Spang A."/>
            <person name="Saw J.H."/>
            <person name="Jorgensen S.L."/>
            <person name="Zaremba-Niedzwiedzka K."/>
            <person name="Martijn J."/>
            <person name="Lind A.E."/>
            <person name="van Eijk R."/>
            <person name="Schleper C."/>
            <person name="Guy L."/>
            <person name="Ettema T.J."/>
        </authorList>
    </citation>
    <scope>NUCLEOTIDE SEQUENCE</scope>
</reference>
<sequence>MSKYSQPTEKQELVLNTVRDRKYWRPPTFQRIADIVKMEKKSVYRILKILEGKDLLERVDDYYHPREWAYDNRWDGTSNE</sequence>
<gene>
    <name evidence="1" type="ORF">LCGC14_0615310</name>
</gene>
<comment type="caution">
    <text evidence="1">The sequence shown here is derived from an EMBL/GenBank/DDBJ whole genome shotgun (WGS) entry which is preliminary data.</text>
</comment>
<evidence type="ECO:0008006" key="2">
    <source>
        <dbReference type="Google" id="ProtNLM"/>
    </source>
</evidence>
<dbReference type="InterPro" id="IPR036388">
    <property type="entry name" value="WH-like_DNA-bd_sf"/>
</dbReference>
<dbReference type="AlphaFoldDB" id="A0A0F9TSS7"/>
<dbReference type="EMBL" id="LAZR01001030">
    <property type="protein sequence ID" value="KKN52181.1"/>
    <property type="molecule type" value="Genomic_DNA"/>
</dbReference>
<evidence type="ECO:0000313" key="1">
    <source>
        <dbReference type="EMBL" id="KKN52181.1"/>
    </source>
</evidence>
<accession>A0A0F9TSS7</accession>
<name>A0A0F9TSS7_9ZZZZ</name>
<dbReference type="Gene3D" id="1.10.10.10">
    <property type="entry name" value="Winged helix-like DNA-binding domain superfamily/Winged helix DNA-binding domain"/>
    <property type="match status" value="1"/>
</dbReference>
<organism evidence="1">
    <name type="scientific">marine sediment metagenome</name>
    <dbReference type="NCBI Taxonomy" id="412755"/>
    <lineage>
        <taxon>unclassified sequences</taxon>
        <taxon>metagenomes</taxon>
        <taxon>ecological metagenomes</taxon>
    </lineage>
</organism>
<protein>
    <recommendedName>
        <fullName evidence="2">HTH iclR-type domain-containing protein</fullName>
    </recommendedName>
</protein>